<keyword evidence="3" id="KW-1185">Reference proteome</keyword>
<feature type="domain" description="FRG" evidence="1">
    <location>
        <begin position="26"/>
        <end position="120"/>
    </location>
</feature>
<reference evidence="2 3" key="1">
    <citation type="submission" date="2019-02" db="EMBL/GenBank/DDBJ databases">
        <title>Deep-cultivation of Planctomycetes and their phenomic and genomic characterization uncovers novel biology.</title>
        <authorList>
            <person name="Wiegand S."/>
            <person name="Jogler M."/>
            <person name="Boedeker C."/>
            <person name="Pinto D."/>
            <person name="Vollmers J."/>
            <person name="Rivas-Marin E."/>
            <person name="Kohn T."/>
            <person name="Peeters S.H."/>
            <person name="Heuer A."/>
            <person name="Rast P."/>
            <person name="Oberbeckmann S."/>
            <person name="Bunk B."/>
            <person name="Jeske O."/>
            <person name="Meyerdierks A."/>
            <person name="Storesund J.E."/>
            <person name="Kallscheuer N."/>
            <person name="Luecker S."/>
            <person name="Lage O.M."/>
            <person name="Pohl T."/>
            <person name="Merkel B.J."/>
            <person name="Hornburger P."/>
            <person name="Mueller R.-W."/>
            <person name="Bruemmer F."/>
            <person name="Labrenz M."/>
            <person name="Spormann A.M."/>
            <person name="Op den Camp H."/>
            <person name="Overmann J."/>
            <person name="Amann R."/>
            <person name="Jetten M.S.M."/>
            <person name="Mascher T."/>
            <person name="Medema M.H."/>
            <person name="Devos D.P."/>
            <person name="Kaster A.-K."/>
            <person name="Ovreas L."/>
            <person name="Rohde M."/>
            <person name="Galperin M.Y."/>
            <person name="Jogler C."/>
        </authorList>
    </citation>
    <scope>NUCLEOTIDE SEQUENCE [LARGE SCALE GENOMIC DNA]</scope>
    <source>
        <strain evidence="2 3">Pla110</strain>
    </source>
</reference>
<accession>A0A518CLT0</accession>
<dbReference type="RefSeq" id="WP_144995397.1">
    <property type="nucleotide sequence ID" value="NZ_CP036281.1"/>
</dbReference>
<sequence>MKIRKARSISKAFDIASYILSKWHYTSPYFWFRGVNNRNLKLVPGAYWRKKYDEYAPLVSFAQESSSFKSDYSDVKSWDFYYFAQHNGIPTRLLDWTESFSSALFFALETPKSNAVPCVWIMDPCSYNEAIMNWYGIFAPENYEEADIWLPHLVKGPQALVKQDLDGWVYNNLHPVAIYPKRSNPRISNQQGYFTVHGSDRRSLDEILSSLGHSSGDVFARIDLEGIDRKKALEQLSLLGVRRSAIFPDITNLVAQLKEYYEWK</sequence>
<dbReference type="OrthoDB" id="9816036at2"/>
<evidence type="ECO:0000259" key="1">
    <source>
        <dbReference type="SMART" id="SM00901"/>
    </source>
</evidence>
<protein>
    <submittedName>
        <fullName evidence="2">FRG domain protein</fullName>
    </submittedName>
</protein>
<name>A0A518CLT0_9PLAN</name>
<dbReference type="KEGG" id="plon:Pla110_19230"/>
<evidence type="ECO:0000313" key="2">
    <source>
        <dbReference type="EMBL" id="QDU80199.1"/>
    </source>
</evidence>
<dbReference type="SMART" id="SM00901">
    <property type="entry name" value="FRG"/>
    <property type="match status" value="1"/>
</dbReference>
<proteinExistence type="predicted"/>
<dbReference type="Proteomes" id="UP000317178">
    <property type="component" value="Chromosome"/>
</dbReference>
<organism evidence="2 3">
    <name type="scientific">Polystyrenella longa</name>
    <dbReference type="NCBI Taxonomy" id="2528007"/>
    <lineage>
        <taxon>Bacteria</taxon>
        <taxon>Pseudomonadati</taxon>
        <taxon>Planctomycetota</taxon>
        <taxon>Planctomycetia</taxon>
        <taxon>Planctomycetales</taxon>
        <taxon>Planctomycetaceae</taxon>
        <taxon>Polystyrenella</taxon>
    </lineage>
</organism>
<gene>
    <name evidence="2" type="ORF">Pla110_19230</name>
</gene>
<dbReference type="InterPro" id="IPR014966">
    <property type="entry name" value="FRG-dom"/>
</dbReference>
<dbReference type="AlphaFoldDB" id="A0A518CLT0"/>
<evidence type="ECO:0000313" key="3">
    <source>
        <dbReference type="Proteomes" id="UP000317178"/>
    </source>
</evidence>
<dbReference type="EMBL" id="CP036281">
    <property type="protein sequence ID" value="QDU80199.1"/>
    <property type="molecule type" value="Genomic_DNA"/>
</dbReference>
<dbReference type="Pfam" id="PF08867">
    <property type="entry name" value="FRG"/>
    <property type="match status" value="1"/>
</dbReference>